<comment type="caution">
    <text evidence="6">The sequence shown here is derived from an EMBL/GenBank/DDBJ whole genome shotgun (WGS) entry which is preliminary data.</text>
</comment>
<evidence type="ECO:0000256" key="5">
    <source>
        <dbReference type="RuleBase" id="RU363076"/>
    </source>
</evidence>
<proteinExistence type="inferred from homology"/>
<evidence type="ECO:0000256" key="1">
    <source>
        <dbReference type="ARBA" id="ARBA00004370"/>
    </source>
</evidence>
<keyword evidence="7" id="KW-1185">Reference proteome</keyword>
<evidence type="ECO:0000313" key="6">
    <source>
        <dbReference type="EMBL" id="KAK9832527.1"/>
    </source>
</evidence>
<dbReference type="InterPro" id="IPR045214">
    <property type="entry name" value="Surf1/Surf4"/>
</dbReference>
<organism evidence="6 7">
    <name type="scientific">Elliptochloris bilobata</name>
    <dbReference type="NCBI Taxonomy" id="381761"/>
    <lineage>
        <taxon>Eukaryota</taxon>
        <taxon>Viridiplantae</taxon>
        <taxon>Chlorophyta</taxon>
        <taxon>core chlorophytes</taxon>
        <taxon>Trebouxiophyceae</taxon>
        <taxon>Trebouxiophyceae incertae sedis</taxon>
        <taxon>Elliptochloris clade</taxon>
        <taxon>Elliptochloris</taxon>
    </lineage>
</organism>
<reference evidence="6 7" key="1">
    <citation type="journal article" date="2024" name="Nat. Commun.">
        <title>Phylogenomics reveals the evolutionary origins of lichenization in chlorophyte algae.</title>
        <authorList>
            <person name="Puginier C."/>
            <person name="Libourel C."/>
            <person name="Otte J."/>
            <person name="Skaloud P."/>
            <person name="Haon M."/>
            <person name="Grisel S."/>
            <person name="Petersen M."/>
            <person name="Berrin J.G."/>
            <person name="Delaux P.M."/>
            <person name="Dal Grande F."/>
            <person name="Keller J."/>
        </authorList>
    </citation>
    <scope>NUCLEOTIDE SEQUENCE [LARGE SCALE GENOMIC DNA]</scope>
    <source>
        <strain evidence="6 7">SAG 245.80</strain>
    </source>
</reference>
<dbReference type="EMBL" id="JALJOU010000041">
    <property type="protein sequence ID" value="KAK9832527.1"/>
    <property type="molecule type" value="Genomic_DNA"/>
</dbReference>
<keyword evidence="4" id="KW-0472">Membrane</keyword>
<dbReference type="PANTHER" id="PTHR23427">
    <property type="entry name" value="SURFEIT LOCUS PROTEIN"/>
    <property type="match status" value="1"/>
</dbReference>
<dbReference type="InterPro" id="IPR002994">
    <property type="entry name" value="Surf1/Shy1"/>
</dbReference>
<evidence type="ECO:0000256" key="4">
    <source>
        <dbReference type="ARBA" id="ARBA00023136"/>
    </source>
</evidence>
<comment type="function">
    <text evidence="5">Probably involved in the biogenesis of the COX complex.</text>
</comment>
<evidence type="ECO:0000313" key="7">
    <source>
        <dbReference type="Proteomes" id="UP001445335"/>
    </source>
</evidence>
<dbReference type="GO" id="GO:0005743">
    <property type="term" value="C:mitochondrial inner membrane"/>
    <property type="evidence" value="ECO:0007669"/>
    <property type="project" value="UniProtKB-SubCell"/>
</dbReference>
<keyword evidence="5" id="KW-0496">Mitochondrion</keyword>
<dbReference type="Proteomes" id="UP001445335">
    <property type="component" value="Unassembled WGS sequence"/>
</dbReference>
<accession>A0AAW1RFZ6</accession>
<sequence>MKLKRLHSCPAAHSAASEAAQAARGRTWWLLLIPSAISGFLGVWQVQRLQWKDQLLSDRAAALQALPVAVSETAGSPLPYTRVTCHGQLLHERSFLVGPRPRSSMGQARPGYVLITPLVTEGWERAVLVNRGWVPAAWRDDAALRSHGEPSGQVEVEGIVRGSEQPSRFVPANDAASGQWFWIDVPALSHAAGLPMDTPLVEVVDAGGGSPQRGTVPTTMDVLALRAQAGAPAERLPSPRPAGDLLAFSVMPSDHRNYAATWFTLSGATALLALRAAR</sequence>
<evidence type="ECO:0000256" key="3">
    <source>
        <dbReference type="ARBA" id="ARBA00022989"/>
    </source>
</evidence>
<dbReference type="CDD" id="cd06662">
    <property type="entry name" value="SURF1"/>
    <property type="match status" value="1"/>
</dbReference>
<dbReference type="Pfam" id="PF02104">
    <property type="entry name" value="SURF1"/>
    <property type="match status" value="1"/>
</dbReference>
<keyword evidence="5" id="KW-0999">Mitochondrion inner membrane</keyword>
<dbReference type="PROSITE" id="PS50895">
    <property type="entry name" value="SURF1"/>
    <property type="match status" value="1"/>
</dbReference>
<name>A0AAW1RFZ6_9CHLO</name>
<evidence type="ECO:0000256" key="2">
    <source>
        <dbReference type="ARBA" id="ARBA00022692"/>
    </source>
</evidence>
<dbReference type="PANTHER" id="PTHR23427:SF2">
    <property type="entry name" value="SURFEIT LOCUS PROTEIN 1"/>
    <property type="match status" value="1"/>
</dbReference>
<keyword evidence="2" id="KW-0812">Transmembrane</keyword>
<keyword evidence="3" id="KW-1133">Transmembrane helix</keyword>
<protein>
    <recommendedName>
        <fullName evidence="5">SURF1-like protein</fullName>
    </recommendedName>
</protein>
<comment type="subcellular location">
    <subcellularLocation>
        <location evidence="1">Membrane</location>
    </subcellularLocation>
    <subcellularLocation>
        <location evidence="5">Mitochondrion inner membrane</location>
        <topology evidence="5">Multi-pass membrane protein</topology>
    </subcellularLocation>
</comment>
<gene>
    <name evidence="6" type="ORF">WJX81_006045</name>
</gene>
<comment type="similarity">
    <text evidence="5">Belongs to the SURF1 family.</text>
</comment>
<dbReference type="AlphaFoldDB" id="A0AAW1RFZ6"/>